<accession>A0ABT3QYC5</accession>
<feature type="compositionally biased region" description="Gly residues" evidence="1">
    <location>
        <begin position="386"/>
        <end position="400"/>
    </location>
</feature>
<reference evidence="2 3" key="1">
    <citation type="journal article" date="2016" name="Int. J. Syst. Evol. Microbiol.">
        <title>Labrenzia salina sp. nov., isolated from the rhizosphere of the halophyte Arthrocnemum macrostachyum.</title>
        <authorList>
            <person name="Camacho M."/>
            <person name="Redondo-Gomez S."/>
            <person name="Rodriguez-Llorente I."/>
            <person name="Rohde M."/>
            <person name="Sproer C."/>
            <person name="Schumann P."/>
            <person name="Klenk H.P."/>
            <person name="Montero-Calasanz M.D.C."/>
        </authorList>
    </citation>
    <scope>NUCLEOTIDE SEQUENCE [LARGE SCALE GENOMIC DNA]</scope>
    <source>
        <strain evidence="2 3">DSM 29163</strain>
    </source>
</reference>
<organism evidence="2 3">
    <name type="scientific">Roseibium salinum</name>
    <dbReference type="NCBI Taxonomy" id="1604349"/>
    <lineage>
        <taxon>Bacteria</taxon>
        <taxon>Pseudomonadati</taxon>
        <taxon>Pseudomonadota</taxon>
        <taxon>Alphaproteobacteria</taxon>
        <taxon>Hyphomicrobiales</taxon>
        <taxon>Stappiaceae</taxon>
        <taxon>Roseibium</taxon>
    </lineage>
</organism>
<protein>
    <submittedName>
        <fullName evidence="2">DUF2336 domain-containing protein</fullName>
    </submittedName>
</protein>
<feature type="region of interest" description="Disordered" evidence="1">
    <location>
        <begin position="366"/>
        <end position="414"/>
    </location>
</feature>
<keyword evidence="3" id="KW-1185">Reference proteome</keyword>
<sequence length="414" mass="44205">MFNLAKLADLARDHTAAGRKSLIKTLTDLFVSAGDDRDEQISLLFGDIVLKVLGQLEEETRIILSKRMCREKAAPHELMVRLAQDTIAVAEPALEHSPALTSEDLVAIASTASMEHLGAIAGRVSVDEAVTSVLVDRGDAKVLSKVAENQGAEFADAAFLKLVEKARSNVSIQAALIKRPDLPEEAAQALLPFLTEELKERITALGADNTLVQLLAERAATEVAARAQKLDEAREQSNALIRDVVSKKTKIDDAVTLFARADRTAELGMLLARVSGLPPGAVSQLLFSASDKPLIILCKANGVTSDAYKDILTMRARRLRIGGLELNAAIQRYAALSEEGARRSLETLKQAGSAFGLKTEVDTASEEKRSKKIYPLRPAAEASGALSGGSLQGRGHGGSGNQKAAANFADKPQQ</sequence>
<evidence type="ECO:0000313" key="3">
    <source>
        <dbReference type="Proteomes" id="UP001300261"/>
    </source>
</evidence>
<dbReference type="RefSeq" id="WP_265961556.1">
    <property type="nucleotide sequence ID" value="NZ_JAPEVI010000003.1"/>
</dbReference>
<name>A0ABT3QYC5_9HYPH</name>
<evidence type="ECO:0000256" key="1">
    <source>
        <dbReference type="SAM" id="MobiDB-lite"/>
    </source>
</evidence>
<gene>
    <name evidence="2" type="ORF">ON753_05430</name>
</gene>
<comment type="caution">
    <text evidence="2">The sequence shown here is derived from an EMBL/GenBank/DDBJ whole genome shotgun (WGS) entry which is preliminary data.</text>
</comment>
<dbReference type="EMBL" id="JAPEVI010000003">
    <property type="protein sequence ID" value="MCX2721850.1"/>
    <property type="molecule type" value="Genomic_DNA"/>
</dbReference>
<evidence type="ECO:0000313" key="2">
    <source>
        <dbReference type="EMBL" id="MCX2721850.1"/>
    </source>
</evidence>
<proteinExistence type="predicted"/>
<dbReference type="Proteomes" id="UP001300261">
    <property type="component" value="Unassembled WGS sequence"/>
</dbReference>
<dbReference type="Pfam" id="PF10098">
    <property type="entry name" value="DUF2336"/>
    <property type="match status" value="1"/>
</dbReference>
<dbReference type="InterPro" id="IPR019285">
    <property type="entry name" value="DUF2336"/>
</dbReference>